<sequence>MIQLNNFKKFDPLNDSPLDIPDSEGNYIIVLKPNKKLPELGITFTCKTIDNKKIIYTGISNKSLRCRDYKQHFNGNAGNSTLRKSIGSLFGWKKIPRDKINNGKTKFNKEDEDRLSKWMKQNLDLYFLANPTPKEKEVELINQLNPPLNLSKNKNNENAEFRVELSRLRKIK</sequence>
<protein>
    <recommendedName>
        <fullName evidence="1">GIY-YIG catalytic domain-containing protein</fullName>
    </recommendedName>
</protein>
<keyword evidence="3" id="KW-1185">Reference proteome</keyword>
<dbReference type="RefSeq" id="WP_120240279.1">
    <property type="nucleotide sequence ID" value="NZ_RAPQ01000009.1"/>
</dbReference>
<dbReference type="Proteomes" id="UP000284531">
    <property type="component" value="Unassembled WGS sequence"/>
</dbReference>
<feature type="domain" description="GIY-YIG catalytic" evidence="1">
    <location>
        <begin position="25"/>
        <end position="170"/>
    </location>
</feature>
<dbReference type="Pfam" id="PF20815">
    <property type="entry name" value="GIY_YIG_2"/>
    <property type="match status" value="1"/>
</dbReference>
<evidence type="ECO:0000313" key="3">
    <source>
        <dbReference type="Proteomes" id="UP000284531"/>
    </source>
</evidence>
<dbReference type="OrthoDB" id="5071506at2"/>
<evidence type="ECO:0000313" key="2">
    <source>
        <dbReference type="EMBL" id="RKE02410.1"/>
    </source>
</evidence>
<reference evidence="2 3" key="1">
    <citation type="submission" date="2018-09" db="EMBL/GenBank/DDBJ databases">
        <title>Genomic Encyclopedia of Archaeal and Bacterial Type Strains, Phase II (KMG-II): from individual species to whole genera.</title>
        <authorList>
            <person name="Goeker M."/>
        </authorList>
    </citation>
    <scope>NUCLEOTIDE SEQUENCE [LARGE SCALE GENOMIC DNA]</scope>
    <source>
        <strain evidence="2 3">DSM 21950</strain>
    </source>
</reference>
<accession>A0A419X472</accession>
<dbReference type="InterPro" id="IPR049311">
    <property type="entry name" value="GIY_YIG_cat"/>
</dbReference>
<dbReference type="AlphaFoldDB" id="A0A419X472"/>
<dbReference type="EMBL" id="RAPQ01000009">
    <property type="protein sequence ID" value="RKE02410.1"/>
    <property type="molecule type" value="Genomic_DNA"/>
</dbReference>
<evidence type="ECO:0000259" key="1">
    <source>
        <dbReference type="Pfam" id="PF20815"/>
    </source>
</evidence>
<organism evidence="2 3">
    <name type="scientific">Marinifilum flexuosum</name>
    <dbReference type="NCBI Taxonomy" id="1117708"/>
    <lineage>
        <taxon>Bacteria</taxon>
        <taxon>Pseudomonadati</taxon>
        <taxon>Bacteroidota</taxon>
        <taxon>Bacteroidia</taxon>
        <taxon>Marinilabiliales</taxon>
        <taxon>Marinifilaceae</taxon>
    </lineage>
</organism>
<gene>
    <name evidence="2" type="ORF">BXY64_2499</name>
</gene>
<name>A0A419X472_9BACT</name>
<comment type="caution">
    <text evidence="2">The sequence shown here is derived from an EMBL/GenBank/DDBJ whole genome shotgun (WGS) entry which is preliminary data.</text>
</comment>
<proteinExistence type="predicted"/>